<dbReference type="Gene3D" id="3.30.559.10">
    <property type="entry name" value="Chloramphenicol acetyltransferase-like domain"/>
    <property type="match status" value="1"/>
</dbReference>
<evidence type="ECO:0000313" key="2">
    <source>
        <dbReference type="EMBL" id="KAK5784898.1"/>
    </source>
</evidence>
<proteinExistence type="predicted"/>
<dbReference type="EMBL" id="JARKNE010000011">
    <property type="protein sequence ID" value="KAK5784898.1"/>
    <property type="molecule type" value="Genomic_DNA"/>
</dbReference>
<protein>
    <submittedName>
        <fullName evidence="2">Uncharacterized protein</fullName>
    </submittedName>
</protein>
<keyword evidence="3" id="KW-1185">Reference proteome</keyword>
<keyword evidence="1" id="KW-0808">Transferase</keyword>
<name>A0ABR0N2U4_GOSAR</name>
<accession>A0ABR0N2U4</accession>
<dbReference type="PANTHER" id="PTHR31896">
    <property type="entry name" value="FAMILY REGULATORY PROTEIN, PUTATIVE (AFU_ORTHOLOGUE AFUA_3G14730)-RELATED"/>
    <property type="match status" value="1"/>
</dbReference>
<evidence type="ECO:0000313" key="3">
    <source>
        <dbReference type="Proteomes" id="UP001358586"/>
    </source>
</evidence>
<reference evidence="2 3" key="1">
    <citation type="submission" date="2023-03" db="EMBL/GenBank/DDBJ databases">
        <title>WGS of Gossypium arboreum.</title>
        <authorList>
            <person name="Yu D."/>
        </authorList>
    </citation>
    <scope>NUCLEOTIDE SEQUENCE [LARGE SCALE GENOMIC DNA]</scope>
    <source>
        <tissue evidence="2">Leaf</tissue>
    </source>
</reference>
<gene>
    <name evidence="2" type="ORF">PVK06_039439</name>
</gene>
<evidence type="ECO:0000256" key="1">
    <source>
        <dbReference type="ARBA" id="ARBA00022679"/>
    </source>
</evidence>
<organism evidence="2 3">
    <name type="scientific">Gossypium arboreum</name>
    <name type="common">Tree cotton</name>
    <name type="synonym">Gossypium nanking</name>
    <dbReference type="NCBI Taxonomy" id="29729"/>
    <lineage>
        <taxon>Eukaryota</taxon>
        <taxon>Viridiplantae</taxon>
        <taxon>Streptophyta</taxon>
        <taxon>Embryophyta</taxon>
        <taxon>Tracheophyta</taxon>
        <taxon>Spermatophyta</taxon>
        <taxon>Magnoliopsida</taxon>
        <taxon>eudicotyledons</taxon>
        <taxon>Gunneridae</taxon>
        <taxon>Pentapetalae</taxon>
        <taxon>rosids</taxon>
        <taxon>malvids</taxon>
        <taxon>Malvales</taxon>
        <taxon>Malvaceae</taxon>
        <taxon>Malvoideae</taxon>
        <taxon>Gossypium</taxon>
    </lineage>
</organism>
<dbReference type="Proteomes" id="UP001358586">
    <property type="component" value="Chromosome 11"/>
</dbReference>
<dbReference type="InterPro" id="IPR023213">
    <property type="entry name" value="CAT-like_dom_sf"/>
</dbReference>
<dbReference type="PANTHER" id="PTHR31896:SF75">
    <property type="entry name" value="HXXXD-TYPE ACYL-TRANSFERASE FAMILY PROTEIN"/>
    <property type="match status" value="1"/>
</dbReference>
<dbReference type="InterPro" id="IPR051283">
    <property type="entry name" value="Sec_Metabolite_Acyltrans"/>
</dbReference>
<comment type="caution">
    <text evidence="2">The sequence shown here is derived from an EMBL/GenBank/DDBJ whole genome shotgun (WGS) entry which is preliminary data.</text>
</comment>
<sequence>MVDVRFISSSIIQAANHSASSRLAITQHEDDTISLFINCNNARASFTHAVADGVTISDIIKPIYVPTIIHSFFPLNELTNFEGTRNPVLGIQVTDLIDGIFIGCTNNHVVVDGTSFWHFLNSWSEISKGLIHLSKPLVFQCWFPDDTIIPIRIPRSAVKLKQSNKELESILPGLKE</sequence>
<dbReference type="Pfam" id="PF02458">
    <property type="entry name" value="Transferase"/>
    <property type="match status" value="1"/>
</dbReference>